<keyword evidence="1" id="KW-0472">Membrane</keyword>
<evidence type="ECO:0000256" key="2">
    <source>
        <dbReference type="SAM" id="SignalP"/>
    </source>
</evidence>
<keyword evidence="2" id="KW-0732">Signal</keyword>
<comment type="caution">
    <text evidence="3">The sequence shown here is derived from an EMBL/GenBank/DDBJ whole genome shotgun (WGS) entry which is preliminary data.</text>
</comment>
<keyword evidence="4" id="KW-1185">Reference proteome</keyword>
<organism evidence="3 4">
    <name type="scientific">Mucuna pruriens</name>
    <name type="common">Velvet bean</name>
    <name type="synonym">Dolichos pruriens</name>
    <dbReference type="NCBI Taxonomy" id="157652"/>
    <lineage>
        <taxon>Eukaryota</taxon>
        <taxon>Viridiplantae</taxon>
        <taxon>Streptophyta</taxon>
        <taxon>Embryophyta</taxon>
        <taxon>Tracheophyta</taxon>
        <taxon>Spermatophyta</taxon>
        <taxon>Magnoliopsida</taxon>
        <taxon>eudicotyledons</taxon>
        <taxon>Gunneridae</taxon>
        <taxon>Pentapetalae</taxon>
        <taxon>rosids</taxon>
        <taxon>fabids</taxon>
        <taxon>Fabales</taxon>
        <taxon>Fabaceae</taxon>
        <taxon>Papilionoideae</taxon>
        <taxon>50 kb inversion clade</taxon>
        <taxon>NPAAA clade</taxon>
        <taxon>indigoferoid/millettioid clade</taxon>
        <taxon>Phaseoleae</taxon>
        <taxon>Mucuna</taxon>
    </lineage>
</organism>
<evidence type="ECO:0000313" key="3">
    <source>
        <dbReference type="EMBL" id="RDX71051.1"/>
    </source>
</evidence>
<keyword evidence="1" id="KW-1133">Transmembrane helix</keyword>
<keyword evidence="1" id="KW-0812">Transmembrane</keyword>
<gene>
    <name evidence="3" type="ORF">CR513_49638</name>
</gene>
<dbReference type="EMBL" id="QJKJ01011482">
    <property type="protein sequence ID" value="RDX71051.1"/>
    <property type="molecule type" value="Genomic_DNA"/>
</dbReference>
<reference evidence="3" key="1">
    <citation type="submission" date="2018-05" db="EMBL/GenBank/DDBJ databases">
        <title>Draft genome of Mucuna pruriens seed.</title>
        <authorList>
            <person name="Nnadi N.E."/>
            <person name="Vos R."/>
            <person name="Hasami M.H."/>
            <person name="Devisetty U.K."/>
            <person name="Aguiy J.C."/>
        </authorList>
    </citation>
    <scope>NUCLEOTIDE SEQUENCE [LARGE SCALE GENOMIC DNA]</scope>
    <source>
        <strain evidence="3">JCA_2017</strain>
    </source>
</reference>
<accession>A0A371EYH2</accession>
<name>A0A371EYH2_MUCPR</name>
<evidence type="ECO:0000313" key="4">
    <source>
        <dbReference type="Proteomes" id="UP000257109"/>
    </source>
</evidence>
<feature type="chain" id="PRO_5017026408" evidence="2">
    <location>
        <begin position="18"/>
        <end position="117"/>
    </location>
</feature>
<dbReference type="AlphaFoldDB" id="A0A371EYH2"/>
<dbReference type="OrthoDB" id="1418868at2759"/>
<feature type="transmembrane region" description="Helical" evidence="1">
    <location>
        <begin position="87"/>
        <end position="112"/>
    </location>
</feature>
<evidence type="ECO:0000256" key="1">
    <source>
        <dbReference type="SAM" id="Phobius"/>
    </source>
</evidence>
<feature type="signal peptide" evidence="2">
    <location>
        <begin position="1"/>
        <end position="17"/>
    </location>
</feature>
<dbReference type="Proteomes" id="UP000257109">
    <property type="component" value="Unassembled WGS sequence"/>
</dbReference>
<feature type="non-terminal residue" evidence="3">
    <location>
        <position position="1"/>
    </location>
</feature>
<protein>
    <submittedName>
        <fullName evidence="3">Uncharacterized protein</fullName>
    </submittedName>
</protein>
<proteinExistence type="predicted"/>
<sequence>MASILLLLEALIRCCHHELVPESPRWKEEKETKDLTPIIKVKKPGKASTGLDNLDRFWSFFNDHNEETKPWKLAEYKAGLALRTRGVHFALIGPFSIITSQFSFISIMLLVINEVKY</sequence>